<dbReference type="AlphaFoldDB" id="A0A1H7N8J6"/>
<organism evidence="1 2">
    <name type="scientific">Haloferax larsenii</name>
    <dbReference type="NCBI Taxonomy" id="302484"/>
    <lineage>
        <taxon>Archaea</taxon>
        <taxon>Methanobacteriati</taxon>
        <taxon>Methanobacteriota</taxon>
        <taxon>Stenosarchaea group</taxon>
        <taxon>Halobacteria</taxon>
        <taxon>Halobacteriales</taxon>
        <taxon>Haloferacaceae</taxon>
        <taxon>Haloferax</taxon>
    </lineage>
</organism>
<accession>A0A1H7N8J6</accession>
<protein>
    <submittedName>
        <fullName evidence="1">Uncharacterized protein</fullName>
    </submittedName>
</protein>
<sequence length="50" mass="5887">MKTEDSMLKDESFTHTLIRETQNVASTFWSKWAKTEIRISPSLSRMIPKE</sequence>
<evidence type="ECO:0000313" key="1">
    <source>
        <dbReference type="EMBL" id="SEL19790.1"/>
    </source>
</evidence>
<proteinExistence type="predicted"/>
<gene>
    <name evidence="1" type="ORF">SAMN04488691_103223</name>
</gene>
<reference evidence="1 2" key="1">
    <citation type="submission" date="2016-10" db="EMBL/GenBank/DDBJ databases">
        <authorList>
            <person name="de Groot N.N."/>
        </authorList>
    </citation>
    <scope>NUCLEOTIDE SEQUENCE [LARGE SCALE GENOMIC DNA]</scope>
    <source>
        <strain evidence="1 2">CDM_5</strain>
    </source>
</reference>
<dbReference type="EMBL" id="FOAD01000003">
    <property type="protein sequence ID" value="SEL19790.1"/>
    <property type="molecule type" value="Genomic_DNA"/>
</dbReference>
<dbReference type="Proteomes" id="UP000183894">
    <property type="component" value="Unassembled WGS sequence"/>
</dbReference>
<name>A0A1H7N8J6_HALLR</name>
<evidence type="ECO:0000313" key="2">
    <source>
        <dbReference type="Proteomes" id="UP000183894"/>
    </source>
</evidence>